<reference evidence="7" key="1">
    <citation type="journal article" date="2019" name="Int. J. Syst. Evol. Microbiol.">
        <title>The Global Catalogue of Microorganisms (GCM) 10K type strain sequencing project: providing services to taxonomists for standard genome sequencing and annotation.</title>
        <authorList>
            <consortium name="The Broad Institute Genomics Platform"/>
            <consortium name="The Broad Institute Genome Sequencing Center for Infectious Disease"/>
            <person name="Wu L."/>
            <person name="Ma J."/>
        </authorList>
    </citation>
    <scope>NUCLEOTIDE SEQUENCE [LARGE SCALE GENOMIC DNA]</scope>
    <source>
        <strain evidence="7">JCM 16013</strain>
    </source>
</reference>
<evidence type="ECO:0000256" key="1">
    <source>
        <dbReference type="ARBA" id="ARBA00005417"/>
    </source>
</evidence>
<dbReference type="RefSeq" id="WP_344655817.1">
    <property type="nucleotide sequence ID" value="NZ_BAAAQM010000004.1"/>
</dbReference>
<dbReference type="Proteomes" id="UP001499854">
    <property type="component" value="Unassembled WGS sequence"/>
</dbReference>
<dbReference type="InterPro" id="IPR013563">
    <property type="entry name" value="Oligopep_ABC_C"/>
</dbReference>
<keyword evidence="4 6" id="KW-0067">ATP-binding</keyword>
<gene>
    <name evidence="6" type="ORF">GCM10009838_10990</name>
</gene>
<name>A0ABP5C3Q4_9ACTN</name>
<dbReference type="Gene3D" id="3.40.50.300">
    <property type="entry name" value="P-loop containing nucleotide triphosphate hydrolases"/>
    <property type="match status" value="1"/>
</dbReference>
<protein>
    <submittedName>
        <fullName evidence="6">Dipeptide ABC transporter ATP-binding protein</fullName>
    </submittedName>
</protein>
<dbReference type="InterPro" id="IPR027417">
    <property type="entry name" value="P-loop_NTPase"/>
</dbReference>
<keyword evidence="3" id="KW-0547">Nucleotide-binding</keyword>
<dbReference type="EMBL" id="BAAAQM010000004">
    <property type="protein sequence ID" value="GAA1956841.1"/>
    <property type="molecule type" value="Genomic_DNA"/>
</dbReference>
<dbReference type="GO" id="GO:0005524">
    <property type="term" value="F:ATP binding"/>
    <property type="evidence" value="ECO:0007669"/>
    <property type="project" value="UniProtKB-KW"/>
</dbReference>
<dbReference type="PROSITE" id="PS50893">
    <property type="entry name" value="ABC_TRANSPORTER_2"/>
    <property type="match status" value="1"/>
</dbReference>
<evidence type="ECO:0000256" key="4">
    <source>
        <dbReference type="ARBA" id="ARBA00022840"/>
    </source>
</evidence>
<dbReference type="SUPFAM" id="SSF52540">
    <property type="entry name" value="P-loop containing nucleoside triphosphate hydrolases"/>
    <property type="match status" value="1"/>
</dbReference>
<dbReference type="InterPro" id="IPR003593">
    <property type="entry name" value="AAA+_ATPase"/>
</dbReference>
<dbReference type="PANTHER" id="PTHR43776:SF7">
    <property type="entry name" value="D,D-DIPEPTIDE TRANSPORT ATP-BINDING PROTEIN DDPF-RELATED"/>
    <property type="match status" value="1"/>
</dbReference>
<sequence>MTPHLLSVSDLEVQYRRPGQLPTRAVAGVSLDVQAGEVVGLVGESGCGKSTLARAVCGLTAPTAGGIVFDGTPVGPLRVRRREPALTRIQMVFQDPYGSLNPRRRVGAQIADGIRIAALRGDIPVPESTDGPVEHFLTRVGLPASAAQRFPHEFSGGQRQRIAIARALAARPSLLVGDEPISALDASAQAQVASLMRSLAVESGAGLLFISHDLSVVRLIADRIAVMYLGRIVETGTTAEVWDNPRHPYTQALLAAIPQPDGAGRLPTELPGDVPDPAAPPSGCRFHPRCPRAFDGCDREDPRLNADGVACRLYA</sequence>
<dbReference type="PROSITE" id="PS00211">
    <property type="entry name" value="ABC_TRANSPORTER_1"/>
    <property type="match status" value="1"/>
</dbReference>
<evidence type="ECO:0000259" key="5">
    <source>
        <dbReference type="PROSITE" id="PS50893"/>
    </source>
</evidence>
<dbReference type="CDD" id="cd03257">
    <property type="entry name" value="ABC_NikE_OppD_transporters"/>
    <property type="match status" value="1"/>
</dbReference>
<comment type="similarity">
    <text evidence="1">Belongs to the ABC transporter superfamily.</text>
</comment>
<dbReference type="InterPro" id="IPR017871">
    <property type="entry name" value="ABC_transporter-like_CS"/>
</dbReference>
<proteinExistence type="inferred from homology"/>
<dbReference type="Pfam" id="PF08352">
    <property type="entry name" value="oligo_HPY"/>
    <property type="match status" value="1"/>
</dbReference>
<dbReference type="PANTHER" id="PTHR43776">
    <property type="entry name" value="TRANSPORT ATP-BINDING PROTEIN"/>
    <property type="match status" value="1"/>
</dbReference>
<evidence type="ECO:0000256" key="3">
    <source>
        <dbReference type="ARBA" id="ARBA00022741"/>
    </source>
</evidence>
<dbReference type="Pfam" id="PF00005">
    <property type="entry name" value="ABC_tran"/>
    <property type="match status" value="1"/>
</dbReference>
<evidence type="ECO:0000256" key="2">
    <source>
        <dbReference type="ARBA" id="ARBA00022448"/>
    </source>
</evidence>
<keyword evidence="2" id="KW-0813">Transport</keyword>
<evidence type="ECO:0000313" key="7">
    <source>
        <dbReference type="Proteomes" id="UP001499854"/>
    </source>
</evidence>
<evidence type="ECO:0000313" key="6">
    <source>
        <dbReference type="EMBL" id="GAA1956841.1"/>
    </source>
</evidence>
<organism evidence="6 7">
    <name type="scientific">Catenulispora subtropica</name>
    <dbReference type="NCBI Taxonomy" id="450798"/>
    <lineage>
        <taxon>Bacteria</taxon>
        <taxon>Bacillati</taxon>
        <taxon>Actinomycetota</taxon>
        <taxon>Actinomycetes</taxon>
        <taxon>Catenulisporales</taxon>
        <taxon>Catenulisporaceae</taxon>
        <taxon>Catenulispora</taxon>
    </lineage>
</organism>
<feature type="domain" description="ABC transporter" evidence="5">
    <location>
        <begin position="6"/>
        <end position="254"/>
    </location>
</feature>
<keyword evidence="7" id="KW-1185">Reference proteome</keyword>
<dbReference type="NCBIfam" id="TIGR01727">
    <property type="entry name" value="oligo_HPY"/>
    <property type="match status" value="1"/>
</dbReference>
<dbReference type="InterPro" id="IPR003439">
    <property type="entry name" value="ABC_transporter-like_ATP-bd"/>
</dbReference>
<dbReference type="SMART" id="SM00382">
    <property type="entry name" value="AAA"/>
    <property type="match status" value="1"/>
</dbReference>
<dbReference type="InterPro" id="IPR050319">
    <property type="entry name" value="ABC_transp_ATP-bind"/>
</dbReference>
<accession>A0ABP5C3Q4</accession>
<comment type="caution">
    <text evidence="6">The sequence shown here is derived from an EMBL/GenBank/DDBJ whole genome shotgun (WGS) entry which is preliminary data.</text>
</comment>